<sequence>MYEDGGENLSYLHRYDPTCSTTSIDCWGHPVKDPEEISGSECLRKQIQAEKETKNHEAKELAREKRSETGKRLEDFLRIQFVFIASAAESECGSQSSLALDLHASGGGGCGGVTLRVRDNTRRRPLARQSRLHDDLPHPCSGESNIDIAETEKRRDGVESSENISTNILSVDCEQRASSAPPTHLEQEVEEIVSPVALVASAPAPAPSQPDTHVHIEEEPPDE</sequence>
<gene>
    <name evidence="2" type="ORF">EVAR_75152_1</name>
</gene>
<evidence type="ECO:0000313" key="2">
    <source>
        <dbReference type="EMBL" id="GBP19859.1"/>
    </source>
</evidence>
<name>A0A4C1U0Q1_EUMVA</name>
<proteinExistence type="predicted"/>
<dbReference type="OrthoDB" id="411823at2759"/>
<reference evidence="2 3" key="1">
    <citation type="journal article" date="2019" name="Commun. Biol.">
        <title>The bagworm genome reveals a unique fibroin gene that provides high tensile strength.</title>
        <authorList>
            <person name="Kono N."/>
            <person name="Nakamura H."/>
            <person name="Ohtoshi R."/>
            <person name="Tomita M."/>
            <person name="Numata K."/>
            <person name="Arakawa K."/>
        </authorList>
    </citation>
    <scope>NUCLEOTIDE SEQUENCE [LARGE SCALE GENOMIC DNA]</scope>
</reference>
<organism evidence="2 3">
    <name type="scientific">Eumeta variegata</name>
    <name type="common">Bagworm moth</name>
    <name type="synonym">Eumeta japonica</name>
    <dbReference type="NCBI Taxonomy" id="151549"/>
    <lineage>
        <taxon>Eukaryota</taxon>
        <taxon>Metazoa</taxon>
        <taxon>Ecdysozoa</taxon>
        <taxon>Arthropoda</taxon>
        <taxon>Hexapoda</taxon>
        <taxon>Insecta</taxon>
        <taxon>Pterygota</taxon>
        <taxon>Neoptera</taxon>
        <taxon>Endopterygota</taxon>
        <taxon>Lepidoptera</taxon>
        <taxon>Glossata</taxon>
        <taxon>Ditrysia</taxon>
        <taxon>Tineoidea</taxon>
        <taxon>Psychidae</taxon>
        <taxon>Oiketicinae</taxon>
        <taxon>Eumeta</taxon>
    </lineage>
</organism>
<dbReference type="AlphaFoldDB" id="A0A4C1U0Q1"/>
<keyword evidence="3" id="KW-1185">Reference proteome</keyword>
<evidence type="ECO:0000313" key="3">
    <source>
        <dbReference type="Proteomes" id="UP000299102"/>
    </source>
</evidence>
<protein>
    <submittedName>
        <fullName evidence="2">Uncharacterized protein</fullName>
    </submittedName>
</protein>
<feature type="region of interest" description="Disordered" evidence="1">
    <location>
        <begin position="202"/>
        <end position="223"/>
    </location>
</feature>
<accession>A0A4C1U0Q1</accession>
<dbReference type="EMBL" id="BGZK01000112">
    <property type="protein sequence ID" value="GBP19859.1"/>
    <property type="molecule type" value="Genomic_DNA"/>
</dbReference>
<evidence type="ECO:0000256" key="1">
    <source>
        <dbReference type="SAM" id="MobiDB-lite"/>
    </source>
</evidence>
<feature type="region of interest" description="Disordered" evidence="1">
    <location>
        <begin position="121"/>
        <end position="144"/>
    </location>
</feature>
<feature type="compositionally biased region" description="Basic and acidic residues" evidence="1">
    <location>
        <begin position="212"/>
        <end position="223"/>
    </location>
</feature>
<dbReference type="Proteomes" id="UP000299102">
    <property type="component" value="Unassembled WGS sequence"/>
</dbReference>
<comment type="caution">
    <text evidence="2">The sequence shown here is derived from an EMBL/GenBank/DDBJ whole genome shotgun (WGS) entry which is preliminary data.</text>
</comment>